<dbReference type="InterPro" id="IPR009799">
    <property type="entry name" value="EthD_dom"/>
</dbReference>
<name>A0A7W6IHV2_9HYPH</name>
<keyword evidence="3" id="KW-1185">Reference proteome</keyword>
<dbReference type="SUPFAM" id="SSF54909">
    <property type="entry name" value="Dimeric alpha+beta barrel"/>
    <property type="match status" value="1"/>
</dbReference>
<gene>
    <name evidence="2" type="ORF">GGR34_003461</name>
</gene>
<reference evidence="2 3" key="1">
    <citation type="submission" date="2020-08" db="EMBL/GenBank/DDBJ databases">
        <title>Genomic Encyclopedia of Type Strains, Phase IV (KMG-IV): sequencing the most valuable type-strain genomes for metagenomic binning, comparative biology and taxonomic classification.</title>
        <authorList>
            <person name="Goeker M."/>
        </authorList>
    </citation>
    <scope>NUCLEOTIDE SEQUENCE [LARGE SCALE GENOMIC DNA]</scope>
    <source>
        <strain evidence="2 3">DSM 15743</strain>
    </source>
</reference>
<dbReference type="Pfam" id="PF07110">
    <property type="entry name" value="EthD"/>
    <property type="match status" value="1"/>
</dbReference>
<evidence type="ECO:0000259" key="1">
    <source>
        <dbReference type="Pfam" id="PF07110"/>
    </source>
</evidence>
<dbReference type="GO" id="GO:0016491">
    <property type="term" value="F:oxidoreductase activity"/>
    <property type="evidence" value="ECO:0007669"/>
    <property type="project" value="InterPro"/>
</dbReference>
<feature type="domain" description="EthD" evidence="1">
    <location>
        <begin position="11"/>
        <end position="94"/>
    </location>
</feature>
<evidence type="ECO:0000313" key="3">
    <source>
        <dbReference type="Proteomes" id="UP000519439"/>
    </source>
</evidence>
<dbReference type="Gene3D" id="3.30.70.100">
    <property type="match status" value="1"/>
</dbReference>
<dbReference type="RefSeq" id="WP_027316940.1">
    <property type="nucleotide sequence ID" value="NZ_JACIDC010000014.1"/>
</dbReference>
<sequence>MIIRSGLIRNRDGVDSAAFSEHWRHVHGPLALRVEAMRAYRQNRIVARLPASQGDKLHRIDGISQLWFDDAESMRVAMESDEQRACIEDIRGFLSNVTILIQKEGETRLHGRADRLPVKFIHLLSGPEMALQETAENLFADLALCCDSVALRINPVVDKSFSVDPAVPAGNQIIDAVMEIWLPEKAHDAAFRSVSPEHPEIGLVGSFQVDELVLKETGHGE</sequence>
<evidence type="ECO:0000313" key="2">
    <source>
        <dbReference type="EMBL" id="MBB4041780.1"/>
    </source>
</evidence>
<dbReference type="InterPro" id="IPR011008">
    <property type="entry name" value="Dimeric_a/b-barrel"/>
</dbReference>
<dbReference type="NCBIfam" id="TIGR02118">
    <property type="entry name" value="EthD family reductase"/>
    <property type="match status" value="1"/>
</dbReference>
<protein>
    <submittedName>
        <fullName evidence="2">Uncharacterized protein (TIGR02118 family)</fullName>
    </submittedName>
</protein>
<organism evidence="2 3">
    <name type="scientific">Microvirga flocculans</name>
    <dbReference type="NCBI Taxonomy" id="217168"/>
    <lineage>
        <taxon>Bacteria</taxon>
        <taxon>Pseudomonadati</taxon>
        <taxon>Pseudomonadota</taxon>
        <taxon>Alphaproteobacteria</taxon>
        <taxon>Hyphomicrobiales</taxon>
        <taxon>Methylobacteriaceae</taxon>
        <taxon>Microvirga</taxon>
    </lineage>
</organism>
<dbReference type="EMBL" id="JACIDC010000014">
    <property type="protein sequence ID" value="MBB4041780.1"/>
    <property type="molecule type" value="Genomic_DNA"/>
</dbReference>
<dbReference type="Proteomes" id="UP000519439">
    <property type="component" value="Unassembled WGS sequence"/>
</dbReference>
<dbReference type="AlphaFoldDB" id="A0A7W6IHV2"/>
<comment type="caution">
    <text evidence="2">The sequence shown here is derived from an EMBL/GenBank/DDBJ whole genome shotgun (WGS) entry which is preliminary data.</text>
</comment>
<accession>A0A7W6IHV2</accession>
<proteinExistence type="predicted"/>